<dbReference type="EMBL" id="JBJUIK010000012">
    <property type="protein sequence ID" value="KAL3509594.1"/>
    <property type="molecule type" value="Genomic_DNA"/>
</dbReference>
<sequence length="145" mass="16978">MCVYDHLLSYSLLLLIFESLCLWLLPSEEASFKTSVFNNLKHLELLTGYTRYDLLGLETLLEKCQKLESMVLEHSDRDKILRKEIKKRPIVFHIPCLKLVMMKEYRGSKNELYVVRLLKKHRVALEKIVAFPVKVGETLSPPFVL</sequence>
<keyword evidence="1" id="KW-0472">Membrane</keyword>
<keyword evidence="1" id="KW-0812">Transmembrane</keyword>
<accession>A0ABD2YQE0</accession>
<keyword evidence="1" id="KW-1133">Transmembrane helix</keyword>
<reference evidence="2 3" key="1">
    <citation type="submission" date="2024-11" db="EMBL/GenBank/DDBJ databases">
        <title>A near-complete genome assembly of Cinchona calisaya.</title>
        <authorList>
            <person name="Lian D.C."/>
            <person name="Zhao X.W."/>
            <person name="Wei L."/>
        </authorList>
    </citation>
    <scope>NUCLEOTIDE SEQUENCE [LARGE SCALE GENOMIC DNA]</scope>
    <source>
        <tissue evidence="2">Nenye</tissue>
    </source>
</reference>
<feature type="transmembrane region" description="Helical" evidence="1">
    <location>
        <begin position="6"/>
        <end position="25"/>
    </location>
</feature>
<dbReference type="AlphaFoldDB" id="A0ABD2YQE0"/>
<gene>
    <name evidence="2" type="ORF">ACH5RR_028995</name>
</gene>
<proteinExistence type="predicted"/>
<dbReference type="Proteomes" id="UP001630127">
    <property type="component" value="Unassembled WGS sequence"/>
</dbReference>
<evidence type="ECO:0000313" key="2">
    <source>
        <dbReference type="EMBL" id="KAL3509594.1"/>
    </source>
</evidence>
<protein>
    <submittedName>
        <fullName evidence="2">Uncharacterized protein</fullName>
    </submittedName>
</protein>
<comment type="caution">
    <text evidence="2">The sequence shown here is derived from an EMBL/GenBank/DDBJ whole genome shotgun (WGS) entry which is preliminary data.</text>
</comment>
<name>A0ABD2YQE0_9GENT</name>
<evidence type="ECO:0000313" key="3">
    <source>
        <dbReference type="Proteomes" id="UP001630127"/>
    </source>
</evidence>
<evidence type="ECO:0000256" key="1">
    <source>
        <dbReference type="SAM" id="Phobius"/>
    </source>
</evidence>
<organism evidence="2 3">
    <name type="scientific">Cinchona calisaya</name>
    <dbReference type="NCBI Taxonomy" id="153742"/>
    <lineage>
        <taxon>Eukaryota</taxon>
        <taxon>Viridiplantae</taxon>
        <taxon>Streptophyta</taxon>
        <taxon>Embryophyta</taxon>
        <taxon>Tracheophyta</taxon>
        <taxon>Spermatophyta</taxon>
        <taxon>Magnoliopsida</taxon>
        <taxon>eudicotyledons</taxon>
        <taxon>Gunneridae</taxon>
        <taxon>Pentapetalae</taxon>
        <taxon>asterids</taxon>
        <taxon>lamiids</taxon>
        <taxon>Gentianales</taxon>
        <taxon>Rubiaceae</taxon>
        <taxon>Cinchonoideae</taxon>
        <taxon>Cinchoneae</taxon>
        <taxon>Cinchona</taxon>
    </lineage>
</organism>
<keyword evidence="3" id="KW-1185">Reference proteome</keyword>